<proteinExistence type="predicted"/>
<name>O41037_PBCV1</name>
<reference evidence="1 2" key="2">
    <citation type="journal article" date="1995" name="Virology">
        <title>Analysis of 43 kb of the Chlorella virus PBCV-1 330-kb genome: map positions 45 to 88.</title>
        <authorList>
            <person name="Li Y."/>
            <person name="Lu Z."/>
            <person name="Burbank D.E."/>
            <person name="Kutish G.F."/>
            <person name="Rock D.L."/>
            <person name="Van Etten J.L."/>
        </authorList>
    </citation>
    <scope>NUCLEOTIDE SEQUENCE [LARGE SCALE GENOMIC DNA]</scope>
</reference>
<dbReference type="Proteomes" id="UP000000862">
    <property type="component" value="Segment"/>
</dbReference>
<reference evidence="1 2" key="7">
    <citation type="journal article" date="2000" name="Virology">
        <title>Characterization of a beta-1,3-glucanase encoded by chlorella virus PBCV-1.</title>
        <authorList>
            <person name="Sun L."/>
            <person name="Gurnon J.R."/>
            <person name="Adams B.J."/>
            <person name="Graves M.V."/>
            <person name="Van Etten J.L."/>
        </authorList>
    </citation>
    <scope>NUCLEOTIDE SEQUENCE [LARGE SCALE GENOMIC DNA]</scope>
</reference>
<accession>O41037</accession>
<dbReference type="EMBL" id="JF411744">
    <property type="protein sequence ID" value="AAC96999.1"/>
    <property type="molecule type" value="Genomic_DNA"/>
</dbReference>
<organismHost>
    <name type="scientific">Chlorella</name>
    <dbReference type="NCBI Taxonomy" id="3071"/>
</organismHost>
<reference evidence="1 2" key="4">
    <citation type="journal article" date="1996" name="Virology">
        <title>Analysis of 76 kb of the chlorella virus PBCV-1 330-kb genome: map positions 182 to 258.</title>
        <authorList>
            <person name="Kutish G.F."/>
            <person name="Li Y."/>
            <person name="Lu Z."/>
            <person name="Furuta M."/>
            <person name="Rock D.L."/>
            <person name="Van Etten J.L."/>
        </authorList>
    </citation>
    <scope>NUCLEOTIDE SEQUENCE [LARGE SCALE GENOMIC DNA]</scope>
</reference>
<dbReference type="GeneID" id="918137"/>
<dbReference type="KEGG" id="vg:918137"/>
<organism evidence="1 2">
    <name type="scientific">Paramecium bursaria Chlorella virus 1</name>
    <name type="common">PBCV-1</name>
    <dbReference type="NCBI Taxonomy" id="10506"/>
    <lineage>
        <taxon>Viruses</taxon>
        <taxon>Varidnaviria</taxon>
        <taxon>Bamfordvirae</taxon>
        <taxon>Nucleocytoviricota</taxon>
        <taxon>Megaviricetes</taxon>
        <taxon>Algavirales</taxon>
        <taxon>Phycodnaviridae</taxon>
        <taxon>Chlorovirus</taxon>
        <taxon>Chlorovirus vanettense</taxon>
    </lineage>
</organism>
<protein>
    <submittedName>
        <fullName evidence="1">Uncharacterized protein</fullName>
    </submittedName>
</protein>
<reference evidence="1 2" key="5">
    <citation type="journal article" date="1997" name="Virology">
        <title>Analysis of 74 kb of DNA located at the right end of the 330-kb chlorella virus PBCV-1 genome.</title>
        <authorList>
            <person name="Li Y."/>
            <person name="Lu Z."/>
            <person name="Sun L."/>
            <person name="Ropp S."/>
            <person name="Kutish G.F."/>
            <person name="Rock D.L."/>
            <person name="Van Etten J.L."/>
        </authorList>
    </citation>
    <scope>NUCLEOTIDE SEQUENCE [LARGE SCALE GENOMIC DNA]</scope>
</reference>
<reference evidence="1 2" key="3">
    <citation type="journal article" date="1996" name="Virology">
        <title>Analysis of 94 kb of the chlorella virus PBCV-1 330-kb genome: map positions 88 to 182.</title>
        <authorList>
            <person name="Lu Z."/>
            <person name="Li Y."/>
            <person name="Que Q."/>
            <person name="Kutish G.F."/>
            <person name="Rock D.L."/>
            <person name="Van Etten J.L."/>
        </authorList>
    </citation>
    <scope>NUCLEOTIDE SEQUENCE [LARGE SCALE GENOMIC DNA]</scope>
</reference>
<reference evidence="1 2" key="6">
    <citation type="journal article" date="1999" name="Virology">
        <title>Chlorella virus PBCV-1 encodes a functional homospermidine synthase.</title>
        <authorList>
            <person name="Kaiser A."/>
            <person name="Vollmert M."/>
            <person name="Tholl D."/>
            <person name="Graves M.V."/>
            <person name="Gurnon J.R."/>
            <person name="Xing W."/>
            <person name="Lisec A.D."/>
            <person name="Nickerson K.W."/>
            <person name="Van Etten J.L."/>
        </authorList>
    </citation>
    <scope>NUCLEOTIDE SEQUENCE [LARGE SCALE GENOMIC DNA]</scope>
</reference>
<keyword evidence="2" id="KW-1185">Reference proteome</keyword>
<reference evidence="1 2" key="8">
    <citation type="journal article" date="2010" name="J. Virol.">
        <title>Microarray analysis of Paramecium bursaria chlorella virus 1 transcription.</title>
        <authorList>
            <person name="Yanai-Balser G.M."/>
            <person name="Duncan G.A."/>
            <person name="Eudy J.D."/>
            <person name="Wang D."/>
            <person name="Li X."/>
            <person name="Agarkova I.V."/>
            <person name="Dunigan D.D."/>
            <person name="Van Etten J.L."/>
        </authorList>
    </citation>
    <scope>NUCLEOTIDE SEQUENCE [LARGE SCALE GENOMIC DNA]</scope>
</reference>
<dbReference type="PIR" id="T18057">
    <property type="entry name" value="T18057"/>
</dbReference>
<dbReference type="RefSeq" id="NP_048911.1">
    <property type="nucleotide sequence ID" value="NC_000852.5"/>
</dbReference>
<evidence type="ECO:0000313" key="1">
    <source>
        <dbReference type="EMBL" id="AAC96999.1"/>
    </source>
</evidence>
<gene>
    <name evidence="1" type="primary">a555R</name>
</gene>
<evidence type="ECO:0000313" key="2">
    <source>
        <dbReference type="Proteomes" id="UP000000862"/>
    </source>
</evidence>
<sequence>MRGCTIRKVRNIMTSSILNDIILRNAQQWSEELDTILNNNGVHTIQVVVFMPAANILQDILETIVFIMSHCYKRPVRNCLVRVITDFPGIRLVQSPNVGIYAWLSVDLLYATN</sequence>
<reference evidence="1 2" key="1">
    <citation type="journal article" date="1995" name="Virology">
        <title>Analysis of 45 kb of DNA located at the left end of the chlorella virus PBCV-1 genome.</title>
        <authorList>
            <person name="Lu Z."/>
            <person name="Li Y."/>
            <person name="Zhang Y."/>
            <person name="Kutish G.F."/>
            <person name="Rock D.L."/>
            <person name="Van Etten J.L."/>
        </authorList>
    </citation>
    <scope>NUCLEOTIDE SEQUENCE [LARGE SCALE GENOMIC DNA]</scope>
</reference>